<dbReference type="Proteomes" id="UP000593892">
    <property type="component" value="Chromosome"/>
</dbReference>
<accession>A0A7S7NPB7</accession>
<evidence type="ECO:0000256" key="5">
    <source>
        <dbReference type="ARBA" id="ARBA00022989"/>
    </source>
</evidence>
<dbReference type="SUPFAM" id="SSF53448">
    <property type="entry name" value="Nucleotide-diphospho-sugar transferases"/>
    <property type="match status" value="1"/>
</dbReference>
<feature type="transmembrane region" description="Helical" evidence="9">
    <location>
        <begin position="350"/>
        <end position="370"/>
    </location>
</feature>
<gene>
    <name evidence="11" type="ORF">IRI77_31475</name>
</gene>
<keyword evidence="12" id="KW-1185">Reference proteome</keyword>
<organism evidence="11 12">
    <name type="scientific">Paludibaculum fermentans</name>
    <dbReference type="NCBI Taxonomy" id="1473598"/>
    <lineage>
        <taxon>Bacteria</taxon>
        <taxon>Pseudomonadati</taxon>
        <taxon>Acidobacteriota</taxon>
        <taxon>Terriglobia</taxon>
        <taxon>Bryobacterales</taxon>
        <taxon>Bryobacteraceae</taxon>
        <taxon>Paludibaculum</taxon>
    </lineage>
</organism>
<reference evidence="11 12" key="1">
    <citation type="submission" date="2020-10" db="EMBL/GenBank/DDBJ databases">
        <title>Complete genome sequence of Paludibaculum fermentans P105T, a facultatively anaerobic acidobacterium capable of dissimilatory Fe(III) reduction.</title>
        <authorList>
            <person name="Dedysh S.N."/>
            <person name="Beletsky A.V."/>
            <person name="Kulichevskaya I.S."/>
            <person name="Mardanov A.V."/>
            <person name="Ravin N.V."/>
        </authorList>
    </citation>
    <scope>NUCLEOTIDE SEQUENCE [LARGE SCALE GENOMIC DNA]</scope>
    <source>
        <strain evidence="11 12">P105</strain>
    </source>
</reference>
<feature type="domain" description="Glycosyltransferase 2-like" evidence="10">
    <location>
        <begin position="89"/>
        <end position="254"/>
    </location>
</feature>
<feature type="transmembrane region" description="Helical" evidence="9">
    <location>
        <begin position="376"/>
        <end position="397"/>
    </location>
</feature>
<dbReference type="Gene3D" id="3.90.550.10">
    <property type="entry name" value="Spore Coat Polysaccharide Biosynthesis Protein SpsA, Chain A"/>
    <property type="match status" value="1"/>
</dbReference>
<keyword evidence="4 9" id="KW-0812">Transmembrane</keyword>
<dbReference type="GO" id="GO:0071555">
    <property type="term" value="P:cell wall organization"/>
    <property type="evidence" value="ECO:0007669"/>
    <property type="project" value="UniProtKB-KW"/>
</dbReference>
<dbReference type="RefSeq" id="WP_194448913.1">
    <property type="nucleotide sequence ID" value="NZ_CP063849.1"/>
</dbReference>
<dbReference type="EMBL" id="CP063849">
    <property type="protein sequence ID" value="QOY87244.1"/>
    <property type="molecule type" value="Genomic_DNA"/>
</dbReference>
<sequence length="536" mass="61262">MDLIGSLALFLAPSKVDRWTRALTDNTFSGIHQLGWFDWLLLVPYFVLLTILAIYGAHRYAVVRGYLKYKHRVPLVPETKFAALPRVTVQLPLFNERNVVDQLLESVLKLRYPKELLEIQVLDDSTDDTHPYTEALVARLKAQGHPIEYIHRTDRTGFKAGALQAGMAQAKGEFMAVFDADFIPPEDFLEKTIHFFSDPNIGVVQTRWTYLNRDFSLLTEVQALMLDGHFALEHVARFGQGLFFNFNGTAGILRRVMINDAGGWQHDTLTEDSDLSYRAQLKGWRFIYLPWIECPSELPVDTYGFQVQQQRWAKGLTQVALKLLPAIFRAKIGWREKAEAWFHLTPNLSYPLMVIVSALMLPVMIVRFYIGWGQMLLIDAPLIVCSFWSVVTFYLLAEHELYPNNWKRAIFILPFLLAMGVALTISNTKAVIEALMGKQSAFVRTPKYAPKAAGSLGATAYKRKSGWLPFAEIGMGCFFLFMALYCIEVMNFFALPFLMIFVSGYFWAGFSTLWQEHQARLRYQRDSAKVEVEAIS</sequence>
<keyword evidence="8" id="KW-0961">Cell wall biogenesis/degradation</keyword>
<dbReference type="GO" id="GO:0016757">
    <property type="term" value="F:glycosyltransferase activity"/>
    <property type="evidence" value="ECO:0007669"/>
    <property type="project" value="UniProtKB-KW"/>
</dbReference>
<keyword evidence="7 9" id="KW-0472">Membrane</keyword>
<evidence type="ECO:0000256" key="1">
    <source>
        <dbReference type="ARBA" id="ARBA00004653"/>
    </source>
</evidence>
<feature type="transmembrane region" description="Helical" evidence="9">
    <location>
        <begin position="466"/>
        <end position="485"/>
    </location>
</feature>
<evidence type="ECO:0000313" key="11">
    <source>
        <dbReference type="EMBL" id="QOY87244.1"/>
    </source>
</evidence>
<dbReference type="InterPro" id="IPR029044">
    <property type="entry name" value="Nucleotide-diphossugar_trans"/>
</dbReference>
<dbReference type="Pfam" id="PF00535">
    <property type="entry name" value="Glycos_transf_2"/>
    <property type="match status" value="1"/>
</dbReference>
<evidence type="ECO:0000256" key="2">
    <source>
        <dbReference type="ARBA" id="ARBA00022676"/>
    </source>
</evidence>
<evidence type="ECO:0000256" key="3">
    <source>
        <dbReference type="ARBA" id="ARBA00022679"/>
    </source>
</evidence>
<dbReference type="PANTHER" id="PTHR32044:SF80">
    <property type="entry name" value="XYLOGLUCAN GLYCOSYLTRANSFERASE 2-RELATED"/>
    <property type="match status" value="1"/>
</dbReference>
<evidence type="ECO:0000256" key="7">
    <source>
        <dbReference type="ARBA" id="ARBA00023136"/>
    </source>
</evidence>
<evidence type="ECO:0000256" key="8">
    <source>
        <dbReference type="ARBA" id="ARBA00023316"/>
    </source>
</evidence>
<proteinExistence type="predicted"/>
<dbReference type="PANTHER" id="PTHR32044">
    <property type="entry name" value="GLUCOMANNAN 4-BETA-MANNOSYLTRANSFERASE 9"/>
    <property type="match status" value="1"/>
</dbReference>
<keyword evidence="2" id="KW-0328">Glycosyltransferase</keyword>
<protein>
    <submittedName>
        <fullName evidence="11">Glycosyltransferase</fullName>
    </submittedName>
</protein>
<feature type="transmembrane region" description="Helical" evidence="9">
    <location>
        <begin position="409"/>
        <end position="426"/>
    </location>
</feature>
<keyword evidence="6" id="KW-0333">Golgi apparatus</keyword>
<keyword evidence="5 9" id="KW-1133">Transmembrane helix</keyword>
<comment type="subcellular location">
    <subcellularLocation>
        <location evidence="1">Golgi apparatus membrane</location>
        <topology evidence="1">Multi-pass membrane protein</topology>
    </subcellularLocation>
</comment>
<name>A0A7S7NPB7_PALFE</name>
<evidence type="ECO:0000256" key="6">
    <source>
        <dbReference type="ARBA" id="ARBA00023034"/>
    </source>
</evidence>
<feature type="transmembrane region" description="Helical" evidence="9">
    <location>
        <begin position="492"/>
        <end position="514"/>
    </location>
</feature>
<evidence type="ECO:0000259" key="10">
    <source>
        <dbReference type="Pfam" id="PF00535"/>
    </source>
</evidence>
<dbReference type="InterPro" id="IPR001173">
    <property type="entry name" value="Glyco_trans_2-like"/>
</dbReference>
<evidence type="ECO:0000256" key="9">
    <source>
        <dbReference type="SAM" id="Phobius"/>
    </source>
</evidence>
<keyword evidence="3 11" id="KW-0808">Transferase</keyword>
<evidence type="ECO:0000313" key="12">
    <source>
        <dbReference type="Proteomes" id="UP000593892"/>
    </source>
</evidence>
<dbReference type="FunFam" id="3.90.550.10:FF:000057">
    <property type="entry name" value="Glycosyltransferase-like protein, family 2"/>
    <property type="match status" value="1"/>
</dbReference>
<evidence type="ECO:0000256" key="4">
    <source>
        <dbReference type="ARBA" id="ARBA00022692"/>
    </source>
</evidence>
<dbReference type="KEGG" id="pfer:IRI77_31475"/>
<dbReference type="AlphaFoldDB" id="A0A7S7NPB7"/>
<feature type="transmembrane region" description="Helical" evidence="9">
    <location>
        <begin position="42"/>
        <end position="62"/>
    </location>
</feature>